<dbReference type="EMBL" id="KI536799">
    <property type="protein sequence ID" value="ESR47283.1"/>
    <property type="molecule type" value="Genomic_DNA"/>
</dbReference>
<name>V4SHX2_CITCL</name>
<accession>V4SHX2</accession>
<evidence type="ECO:0000313" key="2">
    <source>
        <dbReference type="EMBL" id="ESR47283.1"/>
    </source>
</evidence>
<keyword evidence="1" id="KW-1133">Transmembrane helix</keyword>
<dbReference type="InParanoid" id="V4SHX2"/>
<keyword evidence="1" id="KW-0812">Transmembrane</keyword>
<dbReference type="Gramene" id="ESR47283">
    <property type="protein sequence ID" value="ESR47283"/>
    <property type="gene ID" value="CICLE_v10003055mg"/>
</dbReference>
<gene>
    <name evidence="2" type="ORF">CICLE_v10003055mg</name>
</gene>
<evidence type="ECO:0000256" key="1">
    <source>
        <dbReference type="SAM" id="Phobius"/>
    </source>
</evidence>
<keyword evidence="1" id="KW-0472">Membrane</keyword>
<protein>
    <submittedName>
        <fullName evidence="2">Uncharacterized protein</fullName>
    </submittedName>
</protein>
<organism evidence="2 3">
    <name type="scientific">Citrus clementina</name>
    <name type="common">Clementine</name>
    <name type="synonym">Citrus deliciosa x Citrus sinensis</name>
    <dbReference type="NCBI Taxonomy" id="85681"/>
    <lineage>
        <taxon>Eukaryota</taxon>
        <taxon>Viridiplantae</taxon>
        <taxon>Streptophyta</taxon>
        <taxon>Embryophyta</taxon>
        <taxon>Tracheophyta</taxon>
        <taxon>Spermatophyta</taxon>
        <taxon>Magnoliopsida</taxon>
        <taxon>eudicotyledons</taxon>
        <taxon>Gunneridae</taxon>
        <taxon>Pentapetalae</taxon>
        <taxon>rosids</taxon>
        <taxon>malvids</taxon>
        <taxon>Sapindales</taxon>
        <taxon>Rutaceae</taxon>
        <taxon>Aurantioideae</taxon>
        <taxon>Citrus</taxon>
    </lineage>
</organism>
<dbReference type="AlphaFoldDB" id="V4SHX2"/>
<evidence type="ECO:0000313" key="3">
    <source>
        <dbReference type="Proteomes" id="UP000030687"/>
    </source>
</evidence>
<keyword evidence="3" id="KW-1185">Reference proteome</keyword>
<sequence>MLFKDHFLPEKNMSSEFFLFFNVENVFHFFGFELLVFILDKIKLDSHIYVSRLEPYLVSKYILFIESTNTP</sequence>
<proteinExistence type="predicted"/>
<dbReference type="KEGG" id="cic:CICLE_v10003055mg"/>
<reference evidence="2 3" key="1">
    <citation type="submission" date="2013-10" db="EMBL/GenBank/DDBJ databases">
        <authorList>
            <consortium name="International Citrus Genome Consortium"/>
            <person name="Jenkins J."/>
            <person name="Schmutz J."/>
            <person name="Prochnik S."/>
            <person name="Rokhsar D."/>
            <person name="Gmitter F."/>
            <person name="Ollitrault P."/>
            <person name="Machado M."/>
            <person name="Talon M."/>
            <person name="Wincker P."/>
            <person name="Jaillon O."/>
            <person name="Morgante M."/>
        </authorList>
    </citation>
    <scope>NUCLEOTIDE SEQUENCE</scope>
    <source>
        <strain evidence="3">cv. Clemenules</strain>
    </source>
</reference>
<feature type="transmembrane region" description="Helical" evidence="1">
    <location>
        <begin position="17"/>
        <end position="39"/>
    </location>
</feature>
<dbReference type="Proteomes" id="UP000030687">
    <property type="component" value="Unassembled WGS sequence"/>
</dbReference>